<dbReference type="EMBL" id="LHPF02000022">
    <property type="protein sequence ID" value="PSC70054.1"/>
    <property type="molecule type" value="Genomic_DNA"/>
</dbReference>
<dbReference type="GO" id="GO:0016757">
    <property type="term" value="F:glycosyltransferase activity"/>
    <property type="evidence" value="ECO:0007669"/>
    <property type="project" value="InterPro"/>
</dbReference>
<organism evidence="2 3">
    <name type="scientific">Micractinium conductrix</name>
    <dbReference type="NCBI Taxonomy" id="554055"/>
    <lineage>
        <taxon>Eukaryota</taxon>
        <taxon>Viridiplantae</taxon>
        <taxon>Chlorophyta</taxon>
        <taxon>core chlorophytes</taxon>
        <taxon>Trebouxiophyceae</taxon>
        <taxon>Chlorellales</taxon>
        <taxon>Chlorellaceae</taxon>
        <taxon>Chlorella clade</taxon>
        <taxon>Micractinium</taxon>
    </lineage>
</organism>
<proteinExistence type="predicted"/>
<comment type="caution">
    <text evidence="2">The sequence shown here is derived from an EMBL/GenBank/DDBJ whole genome shotgun (WGS) entry which is preliminary data.</text>
</comment>
<sequence length="256" mass="27853">MIMNLTQLRAELPSIVAFGNASLFNFSAYNQEHSLLRLHWDNNITFATDYAAQLAGPPQQGGAGNALVCFKTVLAGTGPLNRRVVQLDARPYRDAAVWRLGLQEEPQRRPTITVLHKQGRRAVENSAEVAAALQARYGSHARVTLVECCSQNKLTVHEQVKLMSDTSILITPSGGLAAMLNFLWPSATAIAMTAYHPLKGHPVSPDRNFHRALEAPLIENFPVTLEEYEGTTDRPGCELVEGRGGPDDGRIGVGGC</sequence>
<evidence type="ECO:0000313" key="3">
    <source>
        <dbReference type="Proteomes" id="UP000239649"/>
    </source>
</evidence>
<name>A0A2P6V7J0_9CHLO</name>
<keyword evidence="3" id="KW-1185">Reference proteome</keyword>
<dbReference type="Pfam" id="PF04577">
    <property type="entry name" value="Glyco_transf_61"/>
    <property type="match status" value="1"/>
</dbReference>
<protein>
    <submittedName>
        <fullName evidence="2">Glycosyltransferase AER61</fullName>
    </submittedName>
</protein>
<accession>A0A2P6V7J0</accession>
<dbReference type="AlphaFoldDB" id="A0A2P6V7J0"/>
<evidence type="ECO:0000259" key="1">
    <source>
        <dbReference type="Pfam" id="PF04577"/>
    </source>
</evidence>
<dbReference type="OrthoDB" id="529273at2759"/>
<evidence type="ECO:0000313" key="2">
    <source>
        <dbReference type="EMBL" id="PSC70054.1"/>
    </source>
</evidence>
<reference evidence="2 3" key="1">
    <citation type="journal article" date="2018" name="Plant J.">
        <title>Genome sequences of Chlorella sorokiniana UTEX 1602 and Micractinium conductrix SAG 241.80: implications to maltose excretion by a green alga.</title>
        <authorList>
            <person name="Arriola M.B."/>
            <person name="Velmurugan N."/>
            <person name="Zhang Y."/>
            <person name="Plunkett M.H."/>
            <person name="Hondzo H."/>
            <person name="Barney B.M."/>
        </authorList>
    </citation>
    <scope>NUCLEOTIDE SEQUENCE [LARGE SCALE GENOMIC DNA]</scope>
    <source>
        <strain evidence="2 3">SAG 241.80</strain>
    </source>
</reference>
<dbReference type="Proteomes" id="UP000239649">
    <property type="component" value="Unassembled WGS sequence"/>
</dbReference>
<feature type="domain" description="Glycosyltransferase 61 catalytic" evidence="1">
    <location>
        <begin position="73"/>
        <end position="184"/>
    </location>
</feature>
<dbReference type="InterPro" id="IPR049625">
    <property type="entry name" value="Glyco_transf_61_cat"/>
</dbReference>
<gene>
    <name evidence="2" type="ORF">C2E20_6522</name>
</gene>